<dbReference type="GeneID" id="8243296"/>
<dbReference type="InParanoid" id="C1E5J2"/>
<feature type="transmembrane region" description="Helical" evidence="2">
    <location>
        <begin position="185"/>
        <end position="218"/>
    </location>
</feature>
<organism evidence="3 4">
    <name type="scientific">Micromonas commoda (strain RCC299 / NOUM17 / CCMP2709)</name>
    <name type="common">Picoplanktonic green alga</name>
    <dbReference type="NCBI Taxonomy" id="296587"/>
    <lineage>
        <taxon>Eukaryota</taxon>
        <taxon>Viridiplantae</taxon>
        <taxon>Chlorophyta</taxon>
        <taxon>Mamiellophyceae</taxon>
        <taxon>Mamiellales</taxon>
        <taxon>Mamiellaceae</taxon>
        <taxon>Micromonas</taxon>
    </lineage>
</organism>
<feature type="transmembrane region" description="Helical" evidence="2">
    <location>
        <begin position="66"/>
        <end position="92"/>
    </location>
</feature>
<reference evidence="3 4" key="1">
    <citation type="journal article" date="2009" name="Science">
        <title>Green evolution and dynamic adaptations revealed by genomes of the marine picoeukaryotes Micromonas.</title>
        <authorList>
            <person name="Worden A.Z."/>
            <person name="Lee J.H."/>
            <person name="Mock T."/>
            <person name="Rouze P."/>
            <person name="Simmons M.P."/>
            <person name="Aerts A.L."/>
            <person name="Allen A.E."/>
            <person name="Cuvelier M.L."/>
            <person name="Derelle E."/>
            <person name="Everett M.V."/>
            <person name="Foulon E."/>
            <person name="Grimwood J."/>
            <person name="Gundlach H."/>
            <person name="Henrissat B."/>
            <person name="Napoli C."/>
            <person name="McDonald S.M."/>
            <person name="Parker M.S."/>
            <person name="Rombauts S."/>
            <person name="Salamov A."/>
            <person name="Von Dassow P."/>
            <person name="Badger J.H."/>
            <person name="Coutinho P.M."/>
            <person name="Demir E."/>
            <person name="Dubchak I."/>
            <person name="Gentemann C."/>
            <person name="Eikrem W."/>
            <person name="Gready J.E."/>
            <person name="John U."/>
            <person name="Lanier W."/>
            <person name="Lindquist E.A."/>
            <person name="Lucas S."/>
            <person name="Mayer K.F."/>
            <person name="Moreau H."/>
            <person name="Not F."/>
            <person name="Otillar R."/>
            <person name="Panaud O."/>
            <person name="Pangilinan J."/>
            <person name="Paulsen I."/>
            <person name="Piegu B."/>
            <person name="Poliakov A."/>
            <person name="Robbens S."/>
            <person name="Schmutz J."/>
            <person name="Toulza E."/>
            <person name="Wyss T."/>
            <person name="Zelensky A."/>
            <person name="Zhou K."/>
            <person name="Armbrust E.V."/>
            <person name="Bhattacharya D."/>
            <person name="Goodenough U.W."/>
            <person name="Van de Peer Y."/>
            <person name="Grigoriev I.V."/>
        </authorList>
    </citation>
    <scope>NUCLEOTIDE SEQUENCE [LARGE SCALE GENOMIC DNA]</scope>
    <source>
        <strain evidence="4">RCC299 / NOUM17</strain>
    </source>
</reference>
<evidence type="ECO:0000313" key="4">
    <source>
        <dbReference type="Proteomes" id="UP000002009"/>
    </source>
</evidence>
<protein>
    <submittedName>
        <fullName evidence="3">Uncharacterized protein</fullName>
    </submittedName>
</protein>
<sequence length="546" mass="61896">MGEGEESAPYVTCSQCARLRPRKVFQPKQLRSDDPLCKACFQKSETAGSSTESGDDEPEMTIGEHLCACVFGIPLFAAFFAAFLGVQLWFYLLFVIPGLLYKYSGPIKWTIDPIRSFLRRLIFGAPNPDFDFPRIFTSDDADADDHGGCLGCCLATTFGIYKFITLYAFVYSCADYDESRKNGKYAVHVVFIGHIIGILCVLMYVGGSIALLVLYIMYITDPGPGQIRDYNNAVQKWQGGLAKEYESNWTSRQLPTLYLEQDVNDANQIQPLTYEPTFQLEISKTFEPSLPQLQPGRGDMQRYEDKVMVAAKIENFHTPSIHPSEGGRALTVRIGEQNFTFATVHQWKEEYYHGRCHFATYLNGLMFVFNEEVQKHACTPLYYNPYLTCHHKWPSLYPPVDLALRVEIRSPHDPVIVASDIIACPSPDSNYFGGSWWWGETMRDKWNTFTILAYLVGCCGLALFLFSKPGWLWEYLEWDEKSKPKGAHEEPKKAKADIESGASRAPPHSRQHIGETKTIDPRQSGGWLSGGWFKITSISRQPKVIR</sequence>
<proteinExistence type="predicted"/>
<keyword evidence="2" id="KW-0472">Membrane</keyword>
<dbReference type="EMBL" id="CP001326">
    <property type="protein sequence ID" value="ACO63640.1"/>
    <property type="molecule type" value="Genomic_DNA"/>
</dbReference>
<keyword evidence="2" id="KW-0812">Transmembrane</keyword>
<keyword evidence="2" id="KW-1133">Transmembrane helix</keyword>
<dbReference type="AlphaFoldDB" id="C1E5J2"/>
<feature type="region of interest" description="Disordered" evidence="1">
    <location>
        <begin position="484"/>
        <end position="525"/>
    </location>
</feature>
<dbReference type="RefSeq" id="XP_002502382.1">
    <property type="nucleotide sequence ID" value="XM_002502336.1"/>
</dbReference>
<evidence type="ECO:0000313" key="3">
    <source>
        <dbReference type="EMBL" id="ACO63640.1"/>
    </source>
</evidence>
<evidence type="ECO:0000256" key="1">
    <source>
        <dbReference type="SAM" id="MobiDB-lite"/>
    </source>
</evidence>
<dbReference type="KEGG" id="mis:MICPUN_58335"/>
<accession>C1E5J2</accession>
<evidence type="ECO:0000256" key="2">
    <source>
        <dbReference type="SAM" id="Phobius"/>
    </source>
</evidence>
<gene>
    <name evidence="3" type="ORF">MICPUN_58335</name>
</gene>
<name>C1E5J2_MICCC</name>
<dbReference type="Proteomes" id="UP000002009">
    <property type="component" value="Chromosome 5"/>
</dbReference>
<keyword evidence="4" id="KW-1185">Reference proteome</keyword>
<feature type="compositionally biased region" description="Basic and acidic residues" evidence="1">
    <location>
        <begin position="484"/>
        <end position="498"/>
    </location>
</feature>
<feature type="transmembrane region" description="Helical" evidence="2">
    <location>
        <begin position="446"/>
        <end position="466"/>
    </location>
</feature>